<proteinExistence type="predicted"/>
<keyword evidence="2" id="KW-1133">Transmembrane helix</keyword>
<sequence length="104" mass="12122">MLLLTNYFVYFNALLFTIYYASIPVDGMLNRFRRSRNRNVAQPDLNPIEESSQDPRSRVDENENDTIDELRRIYGEINISEEPEHLDINFHPDATASSQTPTKT</sequence>
<dbReference type="Proteomes" id="UP000580250">
    <property type="component" value="Unassembled WGS sequence"/>
</dbReference>
<gene>
    <name evidence="3" type="ORF">MENT_LOCUS15088</name>
</gene>
<name>A0A6V7UN66_MELEN</name>
<feature type="compositionally biased region" description="Polar residues" evidence="1">
    <location>
        <begin position="95"/>
        <end position="104"/>
    </location>
</feature>
<evidence type="ECO:0000256" key="2">
    <source>
        <dbReference type="SAM" id="Phobius"/>
    </source>
</evidence>
<keyword evidence="2" id="KW-0812">Transmembrane</keyword>
<evidence type="ECO:0000313" key="3">
    <source>
        <dbReference type="EMBL" id="CAD2161866.1"/>
    </source>
</evidence>
<feature type="transmembrane region" description="Helical" evidence="2">
    <location>
        <begin position="6"/>
        <end position="29"/>
    </location>
</feature>
<dbReference type="EMBL" id="CAJEWN010000088">
    <property type="protein sequence ID" value="CAD2161866.1"/>
    <property type="molecule type" value="Genomic_DNA"/>
</dbReference>
<feature type="region of interest" description="Disordered" evidence="1">
    <location>
        <begin position="39"/>
        <end position="67"/>
    </location>
</feature>
<organism evidence="3 4">
    <name type="scientific">Meloidogyne enterolobii</name>
    <name type="common">Root-knot nematode worm</name>
    <name type="synonym">Meloidogyne mayaguensis</name>
    <dbReference type="NCBI Taxonomy" id="390850"/>
    <lineage>
        <taxon>Eukaryota</taxon>
        <taxon>Metazoa</taxon>
        <taxon>Ecdysozoa</taxon>
        <taxon>Nematoda</taxon>
        <taxon>Chromadorea</taxon>
        <taxon>Rhabditida</taxon>
        <taxon>Tylenchina</taxon>
        <taxon>Tylenchomorpha</taxon>
        <taxon>Tylenchoidea</taxon>
        <taxon>Meloidogynidae</taxon>
        <taxon>Meloidogyninae</taxon>
        <taxon>Meloidogyne</taxon>
    </lineage>
</organism>
<keyword evidence="2" id="KW-0472">Membrane</keyword>
<accession>A0A6V7UN66</accession>
<evidence type="ECO:0000256" key="1">
    <source>
        <dbReference type="SAM" id="MobiDB-lite"/>
    </source>
</evidence>
<comment type="caution">
    <text evidence="3">The sequence shown here is derived from an EMBL/GenBank/DDBJ whole genome shotgun (WGS) entry which is preliminary data.</text>
</comment>
<protein>
    <submittedName>
        <fullName evidence="3">Uncharacterized protein</fullName>
    </submittedName>
</protein>
<dbReference type="AlphaFoldDB" id="A0A6V7UN66"/>
<evidence type="ECO:0000313" key="4">
    <source>
        <dbReference type="Proteomes" id="UP000580250"/>
    </source>
</evidence>
<feature type="region of interest" description="Disordered" evidence="1">
    <location>
        <begin position="84"/>
        <end position="104"/>
    </location>
</feature>
<reference evidence="3 4" key="1">
    <citation type="submission" date="2020-08" db="EMBL/GenBank/DDBJ databases">
        <authorList>
            <person name="Koutsovoulos G."/>
            <person name="Danchin GJ E."/>
        </authorList>
    </citation>
    <scope>NUCLEOTIDE SEQUENCE [LARGE SCALE GENOMIC DNA]</scope>
</reference>